<feature type="transmembrane region" description="Helical" evidence="7">
    <location>
        <begin position="220"/>
        <end position="244"/>
    </location>
</feature>
<organism evidence="8 9">
    <name type="scientific">Cetobacterium ceti</name>
    <dbReference type="NCBI Taxonomy" id="180163"/>
    <lineage>
        <taxon>Bacteria</taxon>
        <taxon>Fusobacteriati</taxon>
        <taxon>Fusobacteriota</taxon>
        <taxon>Fusobacteriia</taxon>
        <taxon>Fusobacteriales</taxon>
        <taxon>Fusobacteriaceae</taxon>
        <taxon>Cetobacterium</taxon>
    </lineage>
</organism>
<dbReference type="Pfam" id="PF00209">
    <property type="entry name" value="SNF"/>
    <property type="match status" value="2"/>
</dbReference>
<keyword evidence="4 7" id="KW-1133">Transmembrane helix</keyword>
<dbReference type="SUPFAM" id="SSF161070">
    <property type="entry name" value="SNF-like"/>
    <property type="match status" value="1"/>
</dbReference>
<keyword evidence="6" id="KW-0769">Symport</keyword>
<keyword evidence="3 6" id="KW-0812">Transmembrane</keyword>
<dbReference type="NCBIfam" id="NF037979">
    <property type="entry name" value="Na_transp"/>
    <property type="match status" value="1"/>
</dbReference>
<evidence type="ECO:0000256" key="4">
    <source>
        <dbReference type="ARBA" id="ARBA00022989"/>
    </source>
</evidence>
<dbReference type="PRINTS" id="PR00176">
    <property type="entry name" value="NANEUSMPORT"/>
</dbReference>
<dbReference type="PANTHER" id="PTHR42948:SF1">
    <property type="entry name" value="TRANSPORTER"/>
    <property type="match status" value="1"/>
</dbReference>
<dbReference type="PROSITE" id="PS50267">
    <property type="entry name" value="NA_NEUROTRAN_SYMP_3"/>
    <property type="match status" value="1"/>
</dbReference>
<keyword evidence="9" id="KW-1185">Reference proteome</keyword>
<feature type="transmembrane region" description="Helical" evidence="7">
    <location>
        <begin position="389"/>
        <end position="407"/>
    </location>
</feature>
<feature type="transmembrane region" description="Helical" evidence="7">
    <location>
        <begin position="302"/>
        <end position="325"/>
    </location>
</feature>
<dbReference type="RefSeq" id="WP_078693379.1">
    <property type="nucleotide sequence ID" value="NZ_FUWX01000006.1"/>
</dbReference>
<evidence type="ECO:0000313" key="9">
    <source>
        <dbReference type="Proteomes" id="UP000191153"/>
    </source>
</evidence>
<dbReference type="InterPro" id="IPR037272">
    <property type="entry name" value="SNS_sf"/>
</dbReference>
<dbReference type="PANTHER" id="PTHR42948">
    <property type="entry name" value="TRANSPORTER"/>
    <property type="match status" value="1"/>
</dbReference>
<evidence type="ECO:0000313" key="8">
    <source>
        <dbReference type="EMBL" id="SJZ53951.1"/>
    </source>
</evidence>
<gene>
    <name evidence="8" type="ORF">SAMN02745174_00847</name>
</gene>
<dbReference type="OrthoDB" id="9762833at2"/>
<dbReference type="CDD" id="cd10336">
    <property type="entry name" value="SLC6sbd_Tyt1-Like"/>
    <property type="match status" value="1"/>
</dbReference>
<dbReference type="InterPro" id="IPR047218">
    <property type="entry name" value="YocR/YhdH-like"/>
</dbReference>
<comment type="subcellular location">
    <subcellularLocation>
        <location evidence="1">Membrane</location>
        <topology evidence="1">Multi-pass membrane protein</topology>
    </subcellularLocation>
</comment>
<dbReference type="Proteomes" id="UP000191153">
    <property type="component" value="Unassembled WGS sequence"/>
</dbReference>
<name>A0A1T4LH88_9FUSO</name>
<dbReference type="EMBL" id="FUWX01000006">
    <property type="protein sequence ID" value="SJZ53951.1"/>
    <property type="molecule type" value="Genomic_DNA"/>
</dbReference>
<evidence type="ECO:0000256" key="6">
    <source>
        <dbReference type="RuleBase" id="RU003732"/>
    </source>
</evidence>
<keyword evidence="2 6" id="KW-0813">Transport</keyword>
<evidence type="ECO:0000256" key="2">
    <source>
        <dbReference type="ARBA" id="ARBA00022448"/>
    </source>
</evidence>
<feature type="transmembrane region" description="Helical" evidence="7">
    <location>
        <begin position="180"/>
        <end position="200"/>
    </location>
</feature>
<dbReference type="GO" id="GO:0016020">
    <property type="term" value="C:membrane"/>
    <property type="evidence" value="ECO:0007669"/>
    <property type="project" value="UniProtKB-SubCell"/>
</dbReference>
<reference evidence="8 9" key="1">
    <citation type="submission" date="2017-02" db="EMBL/GenBank/DDBJ databases">
        <authorList>
            <person name="Peterson S.W."/>
        </authorList>
    </citation>
    <scope>NUCLEOTIDE SEQUENCE [LARGE SCALE GENOMIC DNA]</scope>
    <source>
        <strain evidence="8 9">ATCC 700028</strain>
    </source>
</reference>
<dbReference type="Gene3D" id="1.20.1740.10">
    <property type="entry name" value="Amino acid/polyamine transporter I"/>
    <property type="match status" value="1"/>
</dbReference>
<feature type="transmembrane region" description="Helical" evidence="7">
    <location>
        <begin position="21"/>
        <end position="38"/>
    </location>
</feature>
<comment type="similarity">
    <text evidence="6">Belongs to the sodium:neurotransmitter symporter (SNF) (TC 2.A.22) family.</text>
</comment>
<evidence type="ECO:0000256" key="5">
    <source>
        <dbReference type="ARBA" id="ARBA00023136"/>
    </source>
</evidence>
<feature type="transmembrane region" description="Helical" evidence="7">
    <location>
        <begin position="93"/>
        <end position="119"/>
    </location>
</feature>
<dbReference type="GO" id="GO:0015293">
    <property type="term" value="F:symporter activity"/>
    <property type="evidence" value="ECO:0007669"/>
    <property type="project" value="UniProtKB-KW"/>
</dbReference>
<keyword evidence="5 7" id="KW-0472">Membrane</keyword>
<dbReference type="AlphaFoldDB" id="A0A1T4LH88"/>
<feature type="transmembrane region" description="Helical" evidence="7">
    <location>
        <begin position="150"/>
        <end position="168"/>
    </location>
</feature>
<protein>
    <recommendedName>
        <fullName evidence="6">Transporter</fullName>
    </recommendedName>
</protein>
<evidence type="ECO:0000256" key="3">
    <source>
        <dbReference type="ARBA" id="ARBA00022692"/>
    </source>
</evidence>
<proteinExistence type="inferred from homology"/>
<sequence length="450" mass="48540">MSELNLTNVDGNSRGQWKSTFGFVMAAAGSAIGLGNLWKFPYLAGKNGGGAFVIIYLSLIIIVGFSLVLAEMSVGRKGQTSAYGSFKKINGKFGFIGMMGVITSFIILSYYSVIGGWILKYIGSYFLGGIPGNESGNYFTSLISSPLEPLGYHFIFIFVTALIVLGGIEKGIERASKFMMPALFVLLIFVSIRSVTLPGAMEGIKFFLKPDFSKITLDTFVAALGQVFFSLSLGMGVMVTYGSYLKKDGNMPKDSLTIPFIDTLIAMLSGFAILPAVFALGFEPGQGPGLMFVTLPAVFDKMPMGSFFGIIFFILVLFAAITSSISLLETSVSLVVDQFKLGRIKAVILLGVVAFLLGVPSSLANGVLGNVHIFGKNFFDLMCFITDNILLPSGGLLLCLFVGYVWGPKEALKEITNNHNISFKLGKLWIFGIRYIAPVMLGIVLINCLK</sequence>
<evidence type="ECO:0000256" key="1">
    <source>
        <dbReference type="ARBA" id="ARBA00004141"/>
    </source>
</evidence>
<feature type="transmembrane region" description="Helical" evidence="7">
    <location>
        <begin position="256"/>
        <end position="282"/>
    </location>
</feature>
<feature type="transmembrane region" description="Helical" evidence="7">
    <location>
        <begin position="346"/>
        <end position="369"/>
    </location>
</feature>
<evidence type="ECO:0000256" key="7">
    <source>
        <dbReference type="SAM" id="Phobius"/>
    </source>
</evidence>
<dbReference type="InterPro" id="IPR000175">
    <property type="entry name" value="Na/ntran_symport"/>
</dbReference>
<accession>A0A1T4LH88</accession>
<feature type="transmembrane region" description="Helical" evidence="7">
    <location>
        <begin position="50"/>
        <end position="72"/>
    </location>
</feature>
<feature type="transmembrane region" description="Helical" evidence="7">
    <location>
        <begin position="428"/>
        <end position="446"/>
    </location>
</feature>
<dbReference type="PROSITE" id="PS00610">
    <property type="entry name" value="NA_NEUROTRAN_SYMP_1"/>
    <property type="match status" value="1"/>
</dbReference>